<feature type="domain" description="Histidine kinase" evidence="11">
    <location>
        <begin position="217"/>
        <end position="443"/>
    </location>
</feature>
<evidence type="ECO:0000259" key="11">
    <source>
        <dbReference type="PROSITE" id="PS50109"/>
    </source>
</evidence>
<evidence type="ECO:0000256" key="5">
    <source>
        <dbReference type="ARBA" id="ARBA00022777"/>
    </source>
</evidence>
<evidence type="ECO:0000256" key="10">
    <source>
        <dbReference type="SAM" id="MobiDB-lite"/>
    </source>
</evidence>
<dbReference type="EMBL" id="FOBS01000012">
    <property type="protein sequence ID" value="SEM36902.1"/>
    <property type="molecule type" value="Genomic_DNA"/>
</dbReference>
<feature type="region of interest" description="Disordered" evidence="10">
    <location>
        <begin position="1"/>
        <end position="26"/>
    </location>
</feature>
<dbReference type="SUPFAM" id="SSF55785">
    <property type="entry name" value="PYP-like sensor domain (PAS domain)"/>
    <property type="match status" value="1"/>
</dbReference>
<dbReference type="Pfam" id="PF02518">
    <property type="entry name" value="HATPase_c"/>
    <property type="match status" value="1"/>
</dbReference>
<dbReference type="SMART" id="SM00387">
    <property type="entry name" value="HATPase_c"/>
    <property type="match status" value="1"/>
</dbReference>
<dbReference type="CDD" id="cd00130">
    <property type="entry name" value="PAS"/>
    <property type="match status" value="1"/>
</dbReference>
<evidence type="ECO:0000313" key="15">
    <source>
        <dbReference type="EMBL" id="SEM36902.1"/>
    </source>
</evidence>
<dbReference type="PANTHER" id="PTHR43065">
    <property type="entry name" value="SENSOR HISTIDINE KINASE"/>
    <property type="match status" value="1"/>
</dbReference>
<feature type="domain" description="PAC" evidence="14">
    <location>
        <begin position="146"/>
        <end position="197"/>
    </location>
</feature>
<keyword evidence="3" id="KW-0808">Transferase</keyword>
<dbReference type="Gene3D" id="3.40.50.2300">
    <property type="match status" value="1"/>
</dbReference>
<comment type="catalytic activity">
    <reaction evidence="1">
        <text>ATP + protein L-histidine = ADP + protein N-phospho-L-histidine.</text>
        <dbReference type="EC" id="2.7.13.3"/>
    </reaction>
</comment>
<keyword evidence="9" id="KW-0175">Coiled coil</keyword>
<evidence type="ECO:0000259" key="12">
    <source>
        <dbReference type="PROSITE" id="PS50110"/>
    </source>
</evidence>
<evidence type="ECO:0000313" key="16">
    <source>
        <dbReference type="Proteomes" id="UP000198744"/>
    </source>
</evidence>
<reference evidence="15 16" key="1">
    <citation type="submission" date="2016-10" db="EMBL/GenBank/DDBJ databases">
        <authorList>
            <person name="de Groot N.N."/>
        </authorList>
    </citation>
    <scope>NUCLEOTIDE SEQUENCE [LARGE SCALE GENOMIC DNA]</scope>
    <source>
        <strain evidence="15 16">DSM 8423</strain>
    </source>
</reference>
<sequence>MSSMDDRPDDTAARRRQAEDIATREQVARLPEVPETLSHEEALQVLHELRIHQIELEMQNEELHRTQAELENSRARYFDLYDLAPVGYFSLSEKGMILEANLTAATLLGVTRDSLVKQPLSRFILPEDQDIYYRHRRQFQETGKPKTCELRMVRSDSTQFWVRFVTTITRDFDGNRMDRTVMTEITEQKHLEAEKEILEAKNRQLQKAESLGCMAGAIAHHFNNQLTAVLGNLELAMITLSQGMLPHENVRAAMKASRLAAEVSSLMLTYLGQTFVKRETLDLSESCRQTLRTLRTAIPRNVSVTMDLPIPGLVIKANAIEMKQILTNLLTNAWEAIGEGQGAIHLTLGIVSPAEIPIVHRFPVDWQPQNHNYACLEVADKGSGIADMDIEKIFDPFFSSKFTGRGLGAAVILGIVRAYGGAVTVESKLGLGSTFRIFFPVPYEEIHLQQLKVERAETADKSLKRDRGGKVLLVEDEEAVRITTAAMLTRLGYTVVKASDGVEALAVFGQHRNEISFVLCDLTMPRMDGWETLTALRKLAPGIPVILTSGYNEVQVMAGDHPEQPQVFLNKPYTLNDLDNAINRSAL</sequence>
<dbReference type="GO" id="GO:0000160">
    <property type="term" value="P:phosphorelay signal transduction system"/>
    <property type="evidence" value="ECO:0007669"/>
    <property type="project" value="UniProtKB-KW"/>
</dbReference>
<evidence type="ECO:0000256" key="1">
    <source>
        <dbReference type="ARBA" id="ARBA00000085"/>
    </source>
</evidence>
<organism evidence="15 16">
    <name type="scientific">Syntrophus gentianae</name>
    <dbReference type="NCBI Taxonomy" id="43775"/>
    <lineage>
        <taxon>Bacteria</taxon>
        <taxon>Pseudomonadati</taxon>
        <taxon>Thermodesulfobacteriota</taxon>
        <taxon>Syntrophia</taxon>
        <taxon>Syntrophales</taxon>
        <taxon>Syntrophaceae</taxon>
        <taxon>Syntrophus</taxon>
    </lineage>
</organism>
<dbReference type="SUPFAM" id="SSF52172">
    <property type="entry name" value="CheY-like"/>
    <property type="match status" value="1"/>
</dbReference>
<keyword evidence="16" id="KW-1185">Reference proteome</keyword>
<dbReference type="RefSeq" id="WP_093883468.1">
    <property type="nucleotide sequence ID" value="NZ_FOBS01000012.1"/>
</dbReference>
<keyword evidence="6" id="KW-0067">ATP-binding</keyword>
<protein>
    <recommendedName>
        <fullName evidence="2">histidine kinase</fullName>
        <ecNumber evidence="2">2.7.13.3</ecNumber>
    </recommendedName>
</protein>
<dbReference type="AlphaFoldDB" id="A0A1H7XSI5"/>
<dbReference type="EC" id="2.7.13.3" evidence="2"/>
<evidence type="ECO:0000256" key="3">
    <source>
        <dbReference type="ARBA" id="ARBA00022679"/>
    </source>
</evidence>
<dbReference type="InterPro" id="IPR036890">
    <property type="entry name" value="HATPase_C_sf"/>
</dbReference>
<dbReference type="InterPro" id="IPR004358">
    <property type="entry name" value="Sig_transdc_His_kin-like_C"/>
</dbReference>
<dbReference type="Gene3D" id="3.30.565.10">
    <property type="entry name" value="Histidine kinase-like ATPase, C-terminal domain"/>
    <property type="match status" value="1"/>
</dbReference>
<evidence type="ECO:0000256" key="2">
    <source>
        <dbReference type="ARBA" id="ARBA00012438"/>
    </source>
</evidence>
<feature type="modified residue" description="4-aspartylphosphate" evidence="8">
    <location>
        <position position="521"/>
    </location>
</feature>
<dbReference type="CDD" id="cd00156">
    <property type="entry name" value="REC"/>
    <property type="match status" value="1"/>
</dbReference>
<dbReference type="Pfam" id="PF13426">
    <property type="entry name" value="PAS_9"/>
    <property type="match status" value="1"/>
</dbReference>
<keyword evidence="8" id="KW-0597">Phosphoprotein</keyword>
<dbReference type="STRING" id="43775.SAMN04489760_11218"/>
<dbReference type="PROSITE" id="PS50110">
    <property type="entry name" value="RESPONSE_REGULATORY"/>
    <property type="match status" value="1"/>
</dbReference>
<evidence type="ECO:0000256" key="7">
    <source>
        <dbReference type="ARBA" id="ARBA00023012"/>
    </source>
</evidence>
<dbReference type="PROSITE" id="PS50113">
    <property type="entry name" value="PAC"/>
    <property type="match status" value="1"/>
</dbReference>
<evidence type="ECO:0000256" key="9">
    <source>
        <dbReference type="SAM" id="Coils"/>
    </source>
</evidence>
<name>A0A1H7XSI5_9BACT</name>
<keyword evidence="5" id="KW-0418">Kinase</keyword>
<dbReference type="PROSITE" id="PS50109">
    <property type="entry name" value="HIS_KIN"/>
    <property type="match status" value="1"/>
</dbReference>
<evidence type="ECO:0000259" key="14">
    <source>
        <dbReference type="PROSITE" id="PS50113"/>
    </source>
</evidence>
<evidence type="ECO:0000259" key="13">
    <source>
        <dbReference type="PROSITE" id="PS50112"/>
    </source>
</evidence>
<dbReference type="Gene3D" id="1.10.287.130">
    <property type="match status" value="1"/>
</dbReference>
<dbReference type="Proteomes" id="UP000198744">
    <property type="component" value="Unassembled WGS sequence"/>
</dbReference>
<evidence type="ECO:0000256" key="8">
    <source>
        <dbReference type="PROSITE-ProRule" id="PRU00169"/>
    </source>
</evidence>
<gene>
    <name evidence="15" type="ORF">SAMN04489760_11218</name>
</gene>
<feature type="domain" description="Response regulatory" evidence="12">
    <location>
        <begin position="470"/>
        <end position="586"/>
    </location>
</feature>
<keyword evidence="4" id="KW-0547">Nucleotide-binding</keyword>
<dbReference type="InterPro" id="IPR000700">
    <property type="entry name" value="PAS-assoc_C"/>
</dbReference>
<dbReference type="InterPro" id="IPR003594">
    <property type="entry name" value="HATPase_dom"/>
</dbReference>
<dbReference type="NCBIfam" id="TIGR00229">
    <property type="entry name" value="sensory_box"/>
    <property type="match status" value="1"/>
</dbReference>
<dbReference type="Pfam" id="PF00072">
    <property type="entry name" value="Response_reg"/>
    <property type="match status" value="1"/>
</dbReference>
<evidence type="ECO:0000256" key="4">
    <source>
        <dbReference type="ARBA" id="ARBA00022741"/>
    </source>
</evidence>
<dbReference type="InterPro" id="IPR035965">
    <property type="entry name" value="PAS-like_dom_sf"/>
</dbReference>
<feature type="domain" description="PAS" evidence="13">
    <location>
        <begin position="73"/>
        <end position="143"/>
    </location>
</feature>
<dbReference type="PANTHER" id="PTHR43065:SF46">
    <property type="entry name" value="C4-DICARBOXYLATE TRANSPORT SENSOR PROTEIN DCTB"/>
    <property type="match status" value="1"/>
</dbReference>
<dbReference type="SMART" id="SM00448">
    <property type="entry name" value="REC"/>
    <property type="match status" value="1"/>
</dbReference>
<feature type="coiled-coil region" evidence="9">
    <location>
        <begin position="183"/>
        <end position="211"/>
    </location>
</feature>
<dbReference type="InterPro" id="IPR005467">
    <property type="entry name" value="His_kinase_dom"/>
</dbReference>
<dbReference type="InterPro" id="IPR011006">
    <property type="entry name" value="CheY-like_superfamily"/>
</dbReference>
<dbReference type="SMART" id="SM00091">
    <property type="entry name" value="PAS"/>
    <property type="match status" value="1"/>
</dbReference>
<feature type="coiled-coil region" evidence="9">
    <location>
        <begin position="49"/>
        <end position="76"/>
    </location>
</feature>
<proteinExistence type="predicted"/>
<dbReference type="PROSITE" id="PS50112">
    <property type="entry name" value="PAS"/>
    <property type="match status" value="1"/>
</dbReference>
<dbReference type="Gene3D" id="3.30.450.20">
    <property type="entry name" value="PAS domain"/>
    <property type="match status" value="1"/>
</dbReference>
<dbReference type="GO" id="GO:0005524">
    <property type="term" value="F:ATP binding"/>
    <property type="evidence" value="ECO:0007669"/>
    <property type="project" value="UniProtKB-KW"/>
</dbReference>
<dbReference type="InterPro" id="IPR001789">
    <property type="entry name" value="Sig_transdc_resp-reg_receiver"/>
</dbReference>
<keyword evidence="7" id="KW-0902">Two-component regulatory system</keyword>
<dbReference type="PRINTS" id="PR00344">
    <property type="entry name" value="BCTRLSENSOR"/>
</dbReference>
<accession>A0A1H7XSI5</accession>
<dbReference type="OrthoDB" id="5487437at2"/>
<evidence type="ECO:0000256" key="6">
    <source>
        <dbReference type="ARBA" id="ARBA00022840"/>
    </source>
</evidence>
<dbReference type="SUPFAM" id="SSF55874">
    <property type="entry name" value="ATPase domain of HSP90 chaperone/DNA topoisomerase II/histidine kinase"/>
    <property type="match status" value="1"/>
</dbReference>
<dbReference type="InterPro" id="IPR000014">
    <property type="entry name" value="PAS"/>
</dbReference>
<dbReference type="GO" id="GO:0004673">
    <property type="term" value="F:protein histidine kinase activity"/>
    <property type="evidence" value="ECO:0007669"/>
    <property type="project" value="UniProtKB-EC"/>
</dbReference>